<evidence type="ECO:0000256" key="1">
    <source>
        <dbReference type="SAM" id="SignalP"/>
    </source>
</evidence>
<dbReference type="Pfam" id="PF05281">
    <property type="entry name" value="Secretogranin_V"/>
    <property type="match status" value="1"/>
</dbReference>
<comment type="caution">
    <text evidence="2">The sequence shown here is derived from an EMBL/GenBank/DDBJ whole genome shotgun (WGS) entry which is preliminary data.</text>
</comment>
<accession>A0ABD0YV93</accession>
<proteinExistence type="predicted"/>
<feature type="signal peptide" evidence="1">
    <location>
        <begin position="1"/>
        <end position="23"/>
    </location>
</feature>
<dbReference type="InterPro" id="IPR007945">
    <property type="entry name" value="Secretogranin_V"/>
</dbReference>
<protein>
    <submittedName>
        <fullName evidence="2">Uncharacterized protein</fullName>
    </submittedName>
</protein>
<organism evidence="2 3">
    <name type="scientific">Ranatra chinensis</name>
    <dbReference type="NCBI Taxonomy" id="642074"/>
    <lineage>
        <taxon>Eukaryota</taxon>
        <taxon>Metazoa</taxon>
        <taxon>Ecdysozoa</taxon>
        <taxon>Arthropoda</taxon>
        <taxon>Hexapoda</taxon>
        <taxon>Insecta</taxon>
        <taxon>Pterygota</taxon>
        <taxon>Neoptera</taxon>
        <taxon>Paraneoptera</taxon>
        <taxon>Hemiptera</taxon>
        <taxon>Heteroptera</taxon>
        <taxon>Panheteroptera</taxon>
        <taxon>Nepomorpha</taxon>
        <taxon>Nepidae</taxon>
        <taxon>Ranatrinae</taxon>
        <taxon>Ranatra</taxon>
    </lineage>
</organism>
<feature type="chain" id="PRO_5044807815" evidence="1">
    <location>
        <begin position="24"/>
        <end position="148"/>
    </location>
</feature>
<gene>
    <name evidence="2" type="ORF">AAG570_006649</name>
</gene>
<dbReference type="AlphaFoldDB" id="A0ABD0YV93"/>
<sequence length="148" mass="16893">MSRPVWKVALFGMALLVMGEVSASYLAAQTPPHHLLHRLQPPLGKSHIMPWSLNVPNLFRTDEEETTDHLVNDLLLREVVERMGRDLDSYLESRADKEAALSDYELPEEGVVPSIRDQEYLRHSSLWPSRYVQQGVVGDCEIQETVQD</sequence>
<name>A0ABD0YV93_9HEMI</name>
<keyword evidence="1" id="KW-0732">Signal</keyword>
<reference evidence="2 3" key="1">
    <citation type="submission" date="2024-07" db="EMBL/GenBank/DDBJ databases">
        <title>Chromosome-level genome assembly of the water stick insect Ranatra chinensis (Heteroptera: Nepidae).</title>
        <authorList>
            <person name="Liu X."/>
        </authorList>
    </citation>
    <scope>NUCLEOTIDE SEQUENCE [LARGE SCALE GENOMIC DNA]</scope>
    <source>
        <strain evidence="2">Cailab_2021Rc</strain>
        <tissue evidence="2">Muscle</tissue>
    </source>
</reference>
<evidence type="ECO:0000313" key="3">
    <source>
        <dbReference type="Proteomes" id="UP001558652"/>
    </source>
</evidence>
<keyword evidence="3" id="KW-1185">Reference proteome</keyword>
<evidence type="ECO:0000313" key="2">
    <source>
        <dbReference type="EMBL" id="KAL1139671.1"/>
    </source>
</evidence>
<dbReference type="Proteomes" id="UP001558652">
    <property type="component" value="Unassembled WGS sequence"/>
</dbReference>
<dbReference type="EMBL" id="JBFDAA010000002">
    <property type="protein sequence ID" value="KAL1139671.1"/>
    <property type="molecule type" value="Genomic_DNA"/>
</dbReference>